<dbReference type="EMBL" id="JABBKX010000001">
    <property type="protein sequence ID" value="NMJ39829.1"/>
    <property type="molecule type" value="Genomic_DNA"/>
</dbReference>
<dbReference type="RefSeq" id="WP_170052140.1">
    <property type="nucleotide sequence ID" value="NZ_JABBKX010000001.1"/>
</dbReference>
<protein>
    <submittedName>
        <fullName evidence="1">Uncharacterized protein</fullName>
    </submittedName>
</protein>
<accession>A0A848E8C2</accession>
<comment type="caution">
    <text evidence="1">The sequence shown here is derived from an EMBL/GenBank/DDBJ whole genome shotgun (WGS) entry which is preliminary data.</text>
</comment>
<dbReference type="AlphaFoldDB" id="A0A848E8C2"/>
<proteinExistence type="predicted"/>
<evidence type="ECO:0000313" key="2">
    <source>
        <dbReference type="Proteomes" id="UP000548582"/>
    </source>
</evidence>
<sequence>MSGLRISPGGVADLARGKEQDARAAGADGFDIRLSQDSGMDARDIMFLRRFTQRKGLLIVFRCPKPSARAFHGTLPAKTFATKAKTNETGTVMGHGGTLMVSDYDMMSIWRSTGTGFQKIHVSALVPGAARGAWSPEARDLVREMNQTLVSKLQHGCQDDFASEKNPGVKMADHFLAIRMGDGVYLPDPIHCENFYRAHALRWPYGSGGKYIPGG</sequence>
<keyword evidence="2" id="KW-1185">Reference proteome</keyword>
<reference evidence="1 2" key="1">
    <citation type="submission" date="2020-03" db="EMBL/GenBank/DDBJ databases">
        <authorList>
            <person name="Sun Q."/>
        </authorList>
    </citation>
    <scope>NUCLEOTIDE SEQUENCE [LARGE SCALE GENOMIC DNA]</scope>
    <source>
        <strain evidence="1 2">JC162</strain>
    </source>
</reference>
<evidence type="ECO:0000313" key="1">
    <source>
        <dbReference type="EMBL" id="NMJ39829.1"/>
    </source>
</evidence>
<dbReference type="Proteomes" id="UP000548582">
    <property type="component" value="Unassembled WGS sequence"/>
</dbReference>
<gene>
    <name evidence="1" type="ORF">GWK16_01150</name>
</gene>
<organism evidence="1 2">
    <name type="scientific">Neoroseomonas marina</name>
    <dbReference type="NCBI Taxonomy" id="1232220"/>
    <lineage>
        <taxon>Bacteria</taxon>
        <taxon>Pseudomonadati</taxon>
        <taxon>Pseudomonadota</taxon>
        <taxon>Alphaproteobacteria</taxon>
        <taxon>Acetobacterales</taxon>
        <taxon>Acetobacteraceae</taxon>
        <taxon>Neoroseomonas</taxon>
    </lineage>
</organism>
<name>A0A848E8C2_9PROT</name>